<dbReference type="InterPro" id="IPR012347">
    <property type="entry name" value="Ferritin-like"/>
</dbReference>
<dbReference type="EMBL" id="JAUSWH010000005">
    <property type="protein sequence ID" value="MDQ0455587.1"/>
    <property type="molecule type" value="Genomic_DNA"/>
</dbReference>
<evidence type="ECO:0000256" key="1">
    <source>
        <dbReference type="SAM" id="MobiDB-lite"/>
    </source>
</evidence>
<dbReference type="Proteomes" id="UP001235269">
    <property type="component" value="Unassembled WGS sequence"/>
</dbReference>
<keyword evidence="2" id="KW-0732">Signal</keyword>
<evidence type="ECO:0000313" key="5">
    <source>
        <dbReference type="Proteomes" id="UP001235269"/>
    </source>
</evidence>
<feature type="compositionally biased region" description="Pro residues" evidence="1">
    <location>
        <begin position="26"/>
        <end position="40"/>
    </location>
</feature>
<sequence length="185" mass="19924">MTVKPLLIAPLALLYAASVSAQQAPQMPPPAVQTPQPPTPANNQAKAPTPQEFAAQAAAANLFEIKAAAIADQKAQSEAVKAFARQLAQDHRRAQAELVEAAKSENIQLSETLPEEQQTRLEALEAAPDQFDAAFLSAQVNMHEQAMRLMSAYADQGKAGPLKTYAASEFATLRMHFLRAQSFSQ</sequence>
<feature type="region of interest" description="Disordered" evidence="1">
    <location>
        <begin position="25"/>
        <end position="50"/>
    </location>
</feature>
<reference evidence="4 5" key="1">
    <citation type="submission" date="2023-07" db="EMBL/GenBank/DDBJ databases">
        <title>Genomic Encyclopedia of Type Strains, Phase IV (KMG-IV): sequencing the most valuable type-strain genomes for metagenomic binning, comparative biology and taxonomic classification.</title>
        <authorList>
            <person name="Goeker M."/>
        </authorList>
    </citation>
    <scope>NUCLEOTIDE SEQUENCE [LARGE SCALE GENOMIC DNA]</scope>
    <source>
        <strain evidence="4 5">DSM 100301</strain>
    </source>
</reference>
<evidence type="ECO:0000259" key="3">
    <source>
        <dbReference type="Pfam" id="PF13628"/>
    </source>
</evidence>
<organism evidence="4 5">
    <name type="scientific">Rhizobium paknamense</name>
    <dbReference type="NCBI Taxonomy" id="1206817"/>
    <lineage>
        <taxon>Bacteria</taxon>
        <taxon>Pseudomonadati</taxon>
        <taxon>Pseudomonadota</taxon>
        <taxon>Alphaproteobacteria</taxon>
        <taxon>Hyphomicrobiales</taxon>
        <taxon>Rhizobiaceae</taxon>
        <taxon>Rhizobium/Agrobacterium group</taxon>
        <taxon>Rhizobium</taxon>
    </lineage>
</organism>
<feature type="chain" id="PRO_5045055728" evidence="2">
    <location>
        <begin position="22"/>
        <end position="185"/>
    </location>
</feature>
<dbReference type="InterPro" id="IPR025419">
    <property type="entry name" value="DUF4142"/>
</dbReference>
<name>A0ABU0ID31_9HYPH</name>
<dbReference type="Gene3D" id="1.20.1260.10">
    <property type="match status" value="1"/>
</dbReference>
<dbReference type="PANTHER" id="PTHR38593">
    <property type="entry name" value="BLR2558 PROTEIN"/>
    <property type="match status" value="1"/>
</dbReference>
<feature type="compositionally biased region" description="Low complexity" evidence="1">
    <location>
        <begin position="41"/>
        <end position="50"/>
    </location>
</feature>
<evidence type="ECO:0000313" key="4">
    <source>
        <dbReference type="EMBL" id="MDQ0455587.1"/>
    </source>
</evidence>
<dbReference type="Pfam" id="PF13628">
    <property type="entry name" value="DUF4142"/>
    <property type="match status" value="1"/>
</dbReference>
<accession>A0ABU0ID31</accession>
<comment type="caution">
    <text evidence="4">The sequence shown here is derived from an EMBL/GenBank/DDBJ whole genome shotgun (WGS) entry which is preliminary data.</text>
</comment>
<protein>
    <submittedName>
        <fullName evidence="4">Membrane protein</fullName>
    </submittedName>
</protein>
<gene>
    <name evidence="4" type="ORF">QO005_001927</name>
</gene>
<evidence type="ECO:0000256" key="2">
    <source>
        <dbReference type="SAM" id="SignalP"/>
    </source>
</evidence>
<dbReference type="PANTHER" id="PTHR38593:SF1">
    <property type="entry name" value="BLR2558 PROTEIN"/>
    <property type="match status" value="1"/>
</dbReference>
<feature type="domain" description="DUF4142" evidence="3">
    <location>
        <begin position="49"/>
        <end position="181"/>
    </location>
</feature>
<proteinExistence type="predicted"/>
<feature type="signal peptide" evidence="2">
    <location>
        <begin position="1"/>
        <end position="21"/>
    </location>
</feature>
<dbReference type="RefSeq" id="WP_307157787.1">
    <property type="nucleotide sequence ID" value="NZ_JAUSWH010000005.1"/>
</dbReference>
<keyword evidence="5" id="KW-1185">Reference proteome</keyword>